<organism evidence="2 3">
    <name type="scientific">Pseudoxanthomonas taiwanensis J19</name>
    <dbReference type="NCBI Taxonomy" id="935569"/>
    <lineage>
        <taxon>Bacteria</taxon>
        <taxon>Pseudomonadati</taxon>
        <taxon>Pseudomonadota</taxon>
        <taxon>Gammaproteobacteria</taxon>
        <taxon>Lysobacterales</taxon>
        <taxon>Lysobacteraceae</taxon>
        <taxon>Pseudoxanthomonas</taxon>
    </lineage>
</organism>
<protein>
    <recommendedName>
        <fullName evidence="4">Outer membrane protein with beta-barrel domain</fullName>
    </recommendedName>
</protein>
<feature type="signal peptide" evidence="1">
    <location>
        <begin position="1"/>
        <end position="24"/>
    </location>
</feature>
<sequence>MTKNKLAALALALPAALLAPAAIAAPFEDVSVGAGVSTLGYGVDVNASLSKRFSATVGYSTFQFDGDETTDEVRYDGELKSDNARVLLNWHPFAGGLQLSVGAVVGDIKAAVTGTPRAGGVYEFNGTEYSAEDVGSLQGRVELKDKVAPYAGIGYRSRGGSGLGFYSELGVVAAKTSVELVATGLAGDSQFAADLEAERRDLEDSVDLSLYPVLGAGLVYRS</sequence>
<dbReference type="RefSeq" id="WP_019399949.1">
    <property type="nucleotide sequence ID" value="NZ_VLJS01000095.1"/>
</dbReference>
<feature type="chain" id="PRO_5021786150" description="Outer membrane protein with beta-barrel domain" evidence="1">
    <location>
        <begin position="25"/>
        <end position="222"/>
    </location>
</feature>
<dbReference type="EMBL" id="VLJS01000095">
    <property type="protein sequence ID" value="TWH05112.1"/>
    <property type="molecule type" value="Genomic_DNA"/>
</dbReference>
<dbReference type="Gene3D" id="2.40.160.170">
    <property type="match status" value="1"/>
</dbReference>
<name>A0A562D6C5_9GAMM</name>
<dbReference type="AlphaFoldDB" id="A0A562D6C5"/>
<dbReference type="Proteomes" id="UP000321583">
    <property type="component" value="Unassembled WGS sequence"/>
</dbReference>
<keyword evidence="3" id="KW-1185">Reference proteome</keyword>
<evidence type="ECO:0000256" key="1">
    <source>
        <dbReference type="SAM" id="SignalP"/>
    </source>
</evidence>
<proteinExistence type="predicted"/>
<evidence type="ECO:0000313" key="2">
    <source>
        <dbReference type="EMBL" id="TWH05112.1"/>
    </source>
</evidence>
<accession>A0A562D6C5</accession>
<gene>
    <name evidence="2" type="ORF">L613_006300000150</name>
</gene>
<evidence type="ECO:0008006" key="4">
    <source>
        <dbReference type="Google" id="ProtNLM"/>
    </source>
</evidence>
<dbReference type="OrthoDB" id="517121at2"/>
<evidence type="ECO:0000313" key="3">
    <source>
        <dbReference type="Proteomes" id="UP000321583"/>
    </source>
</evidence>
<reference evidence="2 3" key="1">
    <citation type="submission" date="2019-07" db="EMBL/GenBank/DDBJ databases">
        <title>Genome sequencing of lignin-degrading bacterial isolates.</title>
        <authorList>
            <person name="Gladden J."/>
        </authorList>
    </citation>
    <scope>NUCLEOTIDE SEQUENCE [LARGE SCALE GENOMIC DNA]</scope>
    <source>
        <strain evidence="2 3">J19</strain>
    </source>
</reference>
<keyword evidence="1" id="KW-0732">Signal</keyword>
<comment type="caution">
    <text evidence="2">The sequence shown here is derived from an EMBL/GenBank/DDBJ whole genome shotgun (WGS) entry which is preliminary data.</text>
</comment>